<protein>
    <submittedName>
        <fullName evidence="2">Uncharacterized protein</fullName>
    </submittedName>
</protein>
<evidence type="ECO:0000256" key="1">
    <source>
        <dbReference type="SAM" id="Phobius"/>
    </source>
</evidence>
<comment type="caution">
    <text evidence="2">The sequence shown here is derived from an EMBL/GenBank/DDBJ whole genome shotgun (WGS) entry which is preliminary data.</text>
</comment>
<organism evidence="2 3">
    <name type="scientific">Clostridium omnivorum</name>
    <dbReference type="NCBI Taxonomy" id="1604902"/>
    <lineage>
        <taxon>Bacteria</taxon>
        <taxon>Bacillati</taxon>
        <taxon>Bacillota</taxon>
        <taxon>Clostridia</taxon>
        <taxon>Eubacteriales</taxon>
        <taxon>Clostridiaceae</taxon>
        <taxon>Clostridium</taxon>
    </lineage>
</organism>
<reference evidence="2 3" key="1">
    <citation type="journal article" date="2024" name="Int. J. Syst. Evol. Microbiol.">
        <title>Clostridium omnivorum sp. nov., isolated from anoxic soil under the treatment of reductive soil disinfestation.</title>
        <authorList>
            <person name="Ueki A."/>
            <person name="Tonouchi A."/>
            <person name="Kaku N."/>
            <person name="Honma S."/>
            <person name="Ueki K."/>
        </authorList>
    </citation>
    <scope>NUCLEOTIDE SEQUENCE [LARGE SCALE GENOMIC DNA]</scope>
    <source>
        <strain evidence="2 3">E14</strain>
    </source>
</reference>
<sequence>MKKKELGLGIAAAYCLAAAGVYAYKKYSKNRKRRFYVELGRGVKIKRGTIIPIKNKFTWNAETDEVISTEEV</sequence>
<dbReference type="Proteomes" id="UP001208567">
    <property type="component" value="Unassembled WGS sequence"/>
</dbReference>
<gene>
    <name evidence="2" type="ORF">bsdE14_21990</name>
</gene>
<name>A0ABQ5N6Q6_9CLOT</name>
<proteinExistence type="predicted"/>
<dbReference type="EMBL" id="BRXR01000001">
    <property type="protein sequence ID" value="GLC30789.1"/>
    <property type="molecule type" value="Genomic_DNA"/>
</dbReference>
<keyword evidence="3" id="KW-1185">Reference proteome</keyword>
<feature type="transmembrane region" description="Helical" evidence="1">
    <location>
        <begin position="6"/>
        <end position="24"/>
    </location>
</feature>
<keyword evidence="1" id="KW-0812">Transmembrane</keyword>
<accession>A0ABQ5N6Q6</accession>
<keyword evidence="1" id="KW-0472">Membrane</keyword>
<evidence type="ECO:0000313" key="2">
    <source>
        <dbReference type="EMBL" id="GLC30789.1"/>
    </source>
</evidence>
<keyword evidence="1" id="KW-1133">Transmembrane helix</keyword>
<evidence type="ECO:0000313" key="3">
    <source>
        <dbReference type="Proteomes" id="UP001208567"/>
    </source>
</evidence>